<protein>
    <submittedName>
        <fullName evidence="1">5-formyltetrahydrofolate cyclo-ligase-like protein COG0212</fullName>
    </submittedName>
</protein>
<gene>
    <name evidence="1" type="ORF">LOK49_LG01G00112</name>
</gene>
<keyword evidence="2" id="KW-1185">Reference proteome</keyword>
<evidence type="ECO:0000313" key="2">
    <source>
        <dbReference type="Proteomes" id="UP001060215"/>
    </source>
</evidence>
<dbReference type="EMBL" id="CM045758">
    <property type="protein sequence ID" value="KAI8028688.1"/>
    <property type="molecule type" value="Genomic_DNA"/>
</dbReference>
<name>A0ACC0IUC3_9ERIC</name>
<proteinExistence type="predicted"/>
<evidence type="ECO:0000313" key="1">
    <source>
        <dbReference type="EMBL" id="KAI8028688.1"/>
    </source>
</evidence>
<dbReference type="Proteomes" id="UP001060215">
    <property type="component" value="Chromosome 1"/>
</dbReference>
<reference evidence="1 2" key="1">
    <citation type="journal article" date="2022" name="Plant J.">
        <title>Chromosome-level genome of Camellia lanceoleosa provides a valuable resource for understanding genome evolution and self-incompatibility.</title>
        <authorList>
            <person name="Gong W."/>
            <person name="Xiao S."/>
            <person name="Wang L."/>
            <person name="Liao Z."/>
            <person name="Chang Y."/>
            <person name="Mo W."/>
            <person name="Hu G."/>
            <person name="Li W."/>
            <person name="Zhao G."/>
            <person name="Zhu H."/>
            <person name="Hu X."/>
            <person name="Ji K."/>
            <person name="Xiang X."/>
            <person name="Song Q."/>
            <person name="Yuan D."/>
            <person name="Jin S."/>
            <person name="Zhang L."/>
        </authorList>
    </citation>
    <scope>NUCLEOTIDE SEQUENCE [LARGE SCALE GENOMIC DNA]</scope>
    <source>
        <strain evidence="1">SQ_2022a</strain>
    </source>
</reference>
<accession>A0ACC0IUC3</accession>
<organism evidence="1 2">
    <name type="scientific">Camellia lanceoleosa</name>
    <dbReference type="NCBI Taxonomy" id="1840588"/>
    <lineage>
        <taxon>Eukaryota</taxon>
        <taxon>Viridiplantae</taxon>
        <taxon>Streptophyta</taxon>
        <taxon>Embryophyta</taxon>
        <taxon>Tracheophyta</taxon>
        <taxon>Spermatophyta</taxon>
        <taxon>Magnoliopsida</taxon>
        <taxon>eudicotyledons</taxon>
        <taxon>Gunneridae</taxon>
        <taxon>Pentapetalae</taxon>
        <taxon>asterids</taxon>
        <taxon>Ericales</taxon>
        <taxon>Theaceae</taxon>
        <taxon>Camellia</taxon>
    </lineage>
</organism>
<sequence length="174" mass="19536">MHINQVGNYSYGEAEALTDDIEVTINANTTQNYVGSRSFIQETQITSSVLGNLLDVVEVQVARVELQNLTYSSFCPPSVHDQQLVDDIPVEKLLIHDVPVDIICTPTQVIFTNTPIPKPQEVGLIDCISRLSKNLLYSFWVKRCEGQLIELPSNLDLLDDISFVNSQAFHCFYC</sequence>
<comment type="caution">
    <text evidence="1">The sequence shown here is derived from an EMBL/GenBank/DDBJ whole genome shotgun (WGS) entry which is preliminary data.</text>
</comment>